<keyword evidence="1 8" id="KW-0963">Cytoplasm</keyword>
<keyword evidence="2 8" id="KW-0436">Ligase</keyword>
<dbReference type="CDD" id="cd02204">
    <property type="entry name" value="PurL_repeat2"/>
    <property type="match status" value="1"/>
</dbReference>
<comment type="caution">
    <text evidence="8">Lacks conserved residue(s) required for the propagation of feature annotation.</text>
</comment>
<feature type="domain" description="PurM-like C-terminal" evidence="10">
    <location>
        <begin position="199"/>
        <end position="353"/>
    </location>
</feature>
<dbReference type="InterPro" id="IPR016188">
    <property type="entry name" value="PurM-like_N"/>
</dbReference>
<comment type="similarity">
    <text evidence="8">Belongs to the FGAMS family.</text>
</comment>
<dbReference type="CDD" id="cd02203">
    <property type="entry name" value="PurL_repeat1"/>
    <property type="match status" value="1"/>
</dbReference>
<comment type="subunit">
    <text evidence="8">Monomer. Part of the FGAM synthase complex composed of 1 PurL, 1 PurQ and 2 PurS subunits.</text>
</comment>
<reference evidence="13 14" key="2">
    <citation type="journal article" date="2019" name="Appl. Environ. Microbiol.">
        <title>Population genetics and characterization of Campylobacter jejuni isolates in western jackdaws and game birds in Finland.</title>
        <authorList>
            <person name="Kovanen S."/>
            <person name="Rossi M."/>
            <person name="Pohja-Mykra M."/>
            <person name="Nieminen T."/>
            <person name="Raunio-Saarnisto M."/>
            <person name="Sauvala M."/>
            <person name="Fredriksson-Ahomaa M."/>
            <person name="Hanninen M.L."/>
            <person name="Kivisto R."/>
        </authorList>
    </citation>
    <scope>NUCLEOTIDE SEQUENCE [LARGE SCALE GENOMIC DNA]</scope>
    <source>
        <strain evidence="13 14">CB296</strain>
    </source>
</reference>
<dbReference type="Pfam" id="PF02769">
    <property type="entry name" value="AIRS_C"/>
    <property type="match status" value="2"/>
</dbReference>
<dbReference type="InterPro" id="IPR036921">
    <property type="entry name" value="PurM-like_N_sf"/>
</dbReference>
<feature type="binding site" evidence="8">
    <location>
        <position position="237"/>
    </location>
    <ligand>
        <name>substrate</name>
    </ligand>
</feature>
<dbReference type="RefSeq" id="WP_052949378.1">
    <property type="nucleotide sequence ID" value="NZ_CP012212.1"/>
</dbReference>
<evidence type="ECO:0000313" key="15">
    <source>
        <dbReference type="Proteomes" id="UP000865560"/>
    </source>
</evidence>
<feature type="binding site" evidence="8">
    <location>
        <position position="109"/>
    </location>
    <ligand>
        <name>substrate</name>
    </ligand>
</feature>
<accession>A0A1E7NLB8</accession>
<dbReference type="PANTHER" id="PTHR43555">
    <property type="entry name" value="PHOSPHORIBOSYLFORMYLGLYCINAMIDINE SYNTHASE SUBUNIT PURL"/>
    <property type="match status" value="1"/>
</dbReference>
<feature type="binding site" evidence="8">
    <location>
        <begin position="309"/>
        <end position="311"/>
    </location>
    <ligand>
        <name>substrate</name>
    </ligand>
</feature>
<organism evidence="13 14">
    <name type="scientific">Campylobacter jejuni</name>
    <dbReference type="NCBI Taxonomy" id="197"/>
    <lineage>
        <taxon>Bacteria</taxon>
        <taxon>Pseudomonadati</taxon>
        <taxon>Campylobacterota</taxon>
        <taxon>Epsilonproteobacteria</taxon>
        <taxon>Campylobacterales</taxon>
        <taxon>Campylobacteraceae</taxon>
        <taxon>Campylobacter</taxon>
    </lineage>
</organism>
<evidence type="ECO:0000256" key="7">
    <source>
        <dbReference type="ARBA" id="ARBA00022842"/>
    </source>
</evidence>
<comment type="catalytic activity">
    <reaction evidence="8">
        <text>N(2)-formyl-N(1)-(5-phospho-beta-D-ribosyl)glycinamide + L-glutamine + ATP + H2O = 2-formamido-N(1)-(5-O-phospho-beta-D-ribosyl)acetamidine + L-glutamate + ADP + phosphate + H(+)</text>
        <dbReference type="Rhea" id="RHEA:17129"/>
        <dbReference type="ChEBI" id="CHEBI:15377"/>
        <dbReference type="ChEBI" id="CHEBI:15378"/>
        <dbReference type="ChEBI" id="CHEBI:29985"/>
        <dbReference type="ChEBI" id="CHEBI:30616"/>
        <dbReference type="ChEBI" id="CHEBI:43474"/>
        <dbReference type="ChEBI" id="CHEBI:58359"/>
        <dbReference type="ChEBI" id="CHEBI:147286"/>
        <dbReference type="ChEBI" id="CHEBI:147287"/>
        <dbReference type="ChEBI" id="CHEBI:456216"/>
        <dbReference type="EC" id="6.3.5.3"/>
    </reaction>
</comment>
<keyword evidence="4 8" id="KW-0547">Nucleotide-binding</keyword>
<dbReference type="InterPro" id="IPR036676">
    <property type="entry name" value="PurM-like_C_sf"/>
</dbReference>
<proteinExistence type="inferred from homology"/>
<evidence type="ECO:0000259" key="10">
    <source>
        <dbReference type="Pfam" id="PF02769"/>
    </source>
</evidence>
<reference evidence="12 15" key="1">
    <citation type="submission" date="2016-09" db="EMBL/GenBank/DDBJ databases">
        <title>Campylobacter from American crows.</title>
        <authorList>
            <person name="Weis A.M."/>
            <person name="Weimer B.C."/>
            <person name="Townsend A.K."/>
            <person name="Taff C."/>
        </authorList>
    </citation>
    <scope>NUCLEOTIDE SEQUENCE [LARGE SCALE GENOMIC DNA]</scope>
    <source>
        <strain evidence="12 15">BCW_3791</strain>
    </source>
</reference>
<evidence type="ECO:0000256" key="8">
    <source>
        <dbReference type="HAMAP-Rule" id="MF_00420"/>
    </source>
</evidence>
<feature type="binding site" evidence="8">
    <location>
        <position position="531"/>
    </location>
    <ligand>
        <name>substrate</name>
    </ligand>
</feature>
<dbReference type="NCBIfam" id="NF002290">
    <property type="entry name" value="PRK01213.1"/>
    <property type="match status" value="1"/>
</dbReference>
<comment type="function">
    <text evidence="8">Part of the phosphoribosylformylglycinamidine synthase complex involved in the purines biosynthetic pathway. Catalyzes the ATP-dependent conversion of formylglycinamide ribonucleotide (FGAR) and glutamine to yield formylglycinamidine ribonucleotide (FGAM) and glutamate. The FGAM synthase complex is composed of three subunits. PurQ produces an ammonia molecule by converting glutamine to glutamate. PurL transfers the ammonia molecule to FGAR to form FGAM in an ATP-dependent manner. PurS interacts with PurQ and PurL and is thought to assist in the transfer of the ammonia molecule from PurQ to PurL.</text>
</comment>
<evidence type="ECO:0000256" key="5">
    <source>
        <dbReference type="ARBA" id="ARBA00022755"/>
    </source>
</evidence>
<dbReference type="SUPFAM" id="SSF55326">
    <property type="entry name" value="PurM N-terminal domain-like"/>
    <property type="match status" value="2"/>
</dbReference>
<keyword evidence="5 8" id="KW-0658">Purine biosynthesis</keyword>
<dbReference type="InterPro" id="IPR010918">
    <property type="entry name" value="PurM-like_C_dom"/>
</dbReference>
<dbReference type="Gene3D" id="3.90.650.10">
    <property type="entry name" value="PurM-like C-terminal domain"/>
    <property type="match status" value="2"/>
</dbReference>
<evidence type="ECO:0000313" key="14">
    <source>
        <dbReference type="Proteomes" id="UP000287237"/>
    </source>
</evidence>
<dbReference type="PANTHER" id="PTHR43555:SF1">
    <property type="entry name" value="PHOSPHORIBOSYLFORMYLGLYCINAMIDINE SYNTHASE SUBUNIT PURL"/>
    <property type="match status" value="1"/>
</dbReference>
<dbReference type="FunFam" id="3.30.1330.10:FF:000004">
    <property type="entry name" value="Phosphoribosylformylglycinamidine synthase subunit PurL"/>
    <property type="match status" value="1"/>
</dbReference>
<feature type="binding site" evidence="8">
    <location>
        <position position="529"/>
    </location>
    <ligand>
        <name>Mg(2+)</name>
        <dbReference type="ChEBI" id="CHEBI:18420"/>
        <label>1</label>
    </ligand>
</feature>
<feature type="binding site" evidence="8">
    <location>
        <position position="528"/>
    </location>
    <ligand>
        <name>ATP</name>
        <dbReference type="ChEBI" id="CHEBI:30616"/>
    </ligand>
</feature>
<dbReference type="GO" id="GO:0004642">
    <property type="term" value="F:phosphoribosylformylglycinamidine synthase activity"/>
    <property type="evidence" value="ECO:0007669"/>
    <property type="project" value="UniProtKB-UniRule"/>
</dbReference>
<dbReference type="GO" id="GO:0000287">
    <property type="term" value="F:magnesium ion binding"/>
    <property type="evidence" value="ECO:0007669"/>
    <property type="project" value="UniProtKB-UniRule"/>
</dbReference>
<feature type="domain" description="PurM-like N-terminal" evidence="9">
    <location>
        <begin position="437"/>
        <end position="552"/>
    </location>
</feature>
<name>A0A1E7NLB8_CAMJU</name>
<feature type="binding site" evidence="8">
    <location>
        <position position="84"/>
    </location>
    <ligand>
        <name>ATP</name>
        <dbReference type="ChEBI" id="CHEBI:30616"/>
    </ligand>
</feature>
<evidence type="ECO:0000259" key="9">
    <source>
        <dbReference type="Pfam" id="PF00586"/>
    </source>
</evidence>
<feature type="binding site" evidence="8">
    <location>
        <position position="265"/>
    </location>
    <ligand>
        <name>Mg(2+)</name>
        <dbReference type="ChEBI" id="CHEBI:18420"/>
        <label>2</label>
    </ligand>
</feature>
<evidence type="ECO:0000256" key="3">
    <source>
        <dbReference type="ARBA" id="ARBA00022723"/>
    </source>
</evidence>
<gene>
    <name evidence="8" type="primary">purL</name>
    <name evidence="12" type="ORF">AJY60_02395</name>
    <name evidence="13" type="ORF">C3H42_00375</name>
</gene>
<evidence type="ECO:0000256" key="1">
    <source>
        <dbReference type="ARBA" id="ARBA00022490"/>
    </source>
</evidence>
<dbReference type="Pfam" id="PF18072">
    <property type="entry name" value="FGAR-AT_linker"/>
    <property type="match status" value="1"/>
</dbReference>
<feature type="binding site" evidence="8">
    <location>
        <position position="491"/>
    </location>
    <ligand>
        <name>ATP</name>
        <dbReference type="ChEBI" id="CHEBI:30616"/>
    </ligand>
</feature>
<dbReference type="GO" id="GO:0006189">
    <property type="term" value="P:'de novo' IMP biosynthetic process"/>
    <property type="evidence" value="ECO:0007669"/>
    <property type="project" value="UniProtKB-UniRule"/>
</dbReference>
<keyword evidence="7 8" id="KW-0460">Magnesium</keyword>
<feature type="domain" description="PurM-like N-terminal" evidence="9">
    <location>
        <begin position="67"/>
        <end position="185"/>
    </location>
</feature>
<feature type="binding site" evidence="8">
    <location>
        <begin position="87"/>
        <end position="90"/>
    </location>
    <ligand>
        <name>substrate</name>
    </ligand>
</feature>
<sequence>MDKETIKAHKISDEEYAQILEILGREPNLLELGVISAMWSEHCSYKSSKKYLNGFPTKAPWVIQGPGENAGVIDIGQGMAAVFKVESHNHPSFIEPFAGAATGVGGILRDVFTMGARVVAGLNSLKFGNIHDEKCGKHQKYLVKGVVNGISHYGNCMGVPTIGGECAFDECFNGNILVNAFALGVCKSEDIFYAKAEGVGNPVIYVGSKTGRDGLGGAVMASDSFNEESKSLRPTVQIGDPFSEKLLMEACLELFKTDYIVGIQDMGAAGLTSSSFEMAGRSGSGMKLYLDKTPMRESGMTPYELMLSESQERMLICAKKGYEDKVIEIFKKWDLDAVVMGEVTNTGKMELFWHDELVGLIPIEPLSEKAPILSRPTSEPKYLSEIKDYKFELKSSIQELFIQMLQNENINNKAFIYDQFDSSVQTNTIKADGKLGASVIRIKENGASVAMAVECNSRLNYVNPKIGAALAVASAGRKVACTGAKPLAISDCLNYGNPQNPEVMWQFAQGCEGIKEACKELNTPVVSGNVSLYNETEGVSIYPSPTIVSVGVLEDANKTLKASFEKENLSVYLLGESLGEFGGSMIMKIQDKKVSGSLKELDYKAELALWDLLYKANQNSLLECANSVGIGGIAMTLAKMFAISSVGANLTSGFDDEKLIFDESASRAIVGLSKENEEAFLNLAKEFGVKAYKLGVSTSQKHFKLDSIELSKAELDKLYFESFKEQIQ</sequence>
<comment type="pathway">
    <text evidence="8">Purine metabolism; IMP biosynthesis via de novo pathway; 5-amino-1-(5-phospho-D-ribosyl)imidazole from N(2)-formyl-N(1)-(5-phospho-D-ribosyl)glycinamide: step 1/2.</text>
</comment>
<evidence type="ECO:0000256" key="4">
    <source>
        <dbReference type="ARBA" id="ARBA00022741"/>
    </source>
</evidence>
<dbReference type="EC" id="6.3.5.3" evidence="8"/>
<feature type="active site" description="Proton acceptor" evidence="8">
    <location>
        <position position="88"/>
    </location>
</feature>
<comment type="caution">
    <text evidence="13">The sequence shown here is derived from an EMBL/GenBank/DDBJ whole genome shotgun (WGS) entry which is preliminary data.</text>
</comment>
<dbReference type="HAMAP" id="MF_00420">
    <property type="entry name" value="PurL_2"/>
    <property type="match status" value="1"/>
</dbReference>
<dbReference type="GO" id="GO:0005737">
    <property type="term" value="C:cytoplasm"/>
    <property type="evidence" value="ECO:0007669"/>
    <property type="project" value="UniProtKB-SubCell"/>
</dbReference>
<evidence type="ECO:0000259" key="11">
    <source>
        <dbReference type="Pfam" id="PF18072"/>
    </source>
</evidence>
<dbReference type="UniPathway" id="UPA00074">
    <property type="reaction ID" value="UER00128"/>
</dbReference>
<dbReference type="AlphaFoldDB" id="A0A1E7NLB8"/>
<feature type="domain" description="PurM-like C-terminal" evidence="10">
    <location>
        <begin position="570"/>
        <end position="705"/>
    </location>
</feature>
<dbReference type="NCBIfam" id="TIGR01736">
    <property type="entry name" value="FGAM_synth_II"/>
    <property type="match status" value="1"/>
</dbReference>
<evidence type="ECO:0000313" key="13">
    <source>
        <dbReference type="EMBL" id="RTJ96682.1"/>
    </source>
</evidence>
<protein>
    <recommendedName>
        <fullName evidence="8">Phosphoribosylformylglycinamidine synthase subunit PurL</fullName>
        <shortName evidence="8">FGAM synthase</shortName>
        <ecNumber evidence="8">6.3.5.3</ecNumber>
    </recommendedName>
    <alternativeName>
        <fullName evidence="8">Formylglycinamide ribonucleotide amidotransferase subunit II</fullName>
        <shortName evidence="8">FGAR amidotransferase II</shortName>
        <shortName evidence="8">FGAR-AT II</shortName>
    </alternativeName>
    <alternativeName>
        <fullName evidence="8">Glutamine amidotransferase PurL</fullName>
    </alternativeName>
    <alternativeName>
        <fullName evidence="8">Phosphoribosylformylglycinamidine synthase subunit II</fullName>
    </alternativeName>
</protein>
<feature type="active site" evidence="8">
    <location>
        <position position="42"/>
    </location>
</feature>
<feature type="domain" description="Phosphoribosylformylglycinamidine synthase linker" evidence="11">
    <location>
        <begin position="10"/>
        <end position="46"/>
    </location>
</feature>
<dbReference type="Pfam" id="PF00586">
    <property type="entry name" value="AIRS"/>
    <property type="match status" value="2"/>
</dbReference>
<dbReference type="InterPro" id="IPR010074">
    <property type="entry name" value="PRibForGlyAmidine_synth_PurL"/>
</dbReference>
<dbReference type="SUPFAM" id="SSF56042">
    <property type="entry name" value="PurM C-terminal domain-like"/>
    <property type="match status" value="2"/>
</dbReference>
<dbReference type="Gene3D" id="3.30.1330.10">
    <property type="entry name" value="PurM-like, N-terminal domain"/>
    <property type="match status" value="2"/>
</dbReference>
<keyword evidence="6 8" id="KW-0067">ATP-binding</keyword>
<comment type="subcellular location">
    <subcellularLocation>
        <location evidence="8">Cytoplasm</location>
    </subcellularLocation>
</comment>
<feature type="binding site" evidence="8">
    <location>
        <position position="45"/>
    </location>
    <ligand>
        <name>ATP</name>
        <dbReference type="ChEBI" id="CHEBI:30616"/>
    </ligand>
</feature>
<dbReference type="InterPro" id="IPR041609">
    <property type="entry name" value="PurL_linker"/>
</dbReference>
<dbReference type="PIRSF" id="PIRSF001587">
    <property type="entry name" value="FGAM_synthase_II"/>
    <property type="match status" value="1"/>
</dbReference>
<evidence type="ECO:0000256" key="2">
    <source>
        <dbReference type="ARBA" id="ARBA00022598"/>
    </source>
</evidence>
<keyword evidence="3 8" id="KW-0479">Metal-binding</keyword>
<evidence type="ECO:0000313" key="12">
    <source>
        <dbReference type="EMBL" id="OEV48748.1"/>
    </source>
</evidence>
<feature type="binding site" evidence="8">
    <location>
        <position position="110"/>
    </location>
    <ligand>
        <name>Mg(2+)</name>
        <dbReference type="ChEBI" id="CHEBI:18420"/>
        <label>2</label>
    </ligand>
</feature>
<dbReference type="EMBL" id="PRCK01000001">
    <property type="protein sequence ID" value="RTJ96682.1"/>
    <property type="molecule type" value="Genomic_DNA"/>
</dbReference>
<dbReference type="EMBL" id="MJVJ01000053">
    <property type="protein sequence ID" value="OEV48748.1"/>
    <property type="molecule type" value="Genomic_DNA"/>
</dbReference>
<evidence type="ECO:0000256" key="6">
    <source>
        <dbReference type="ARBA" id="ARBA00022840"/>
    </source>
</evidence>
<feature type="binding site" evidence="8">
    <location>
        <position position="86"/>
    </location>
    <ligand>
        <name>Mg(2+)</name>
        <dbReference type="ChEBI" id="CHEBI:18420"/>
        <label>1</label>
    </ligand>
</feature>
<dbReference type="GO" id="GO:0005524">
    <property type="term" value="F:ATP binding"/>
    <property type="evidence" value="ECO:0007669"/>
    <property type="project" value="UniProtKB-UniRule"/>
</dbReference>
<dbReference type="Proteomes" id="UP000865560">
    <property type="component" value="Unassembled WGS sequence"/>
</dbReference>
<dbReference type="Proteomes" id="UP000287237">
    <property type="component" value="Unassembled WGS sequence"/>
</dbReference>